<dbReference type="Gene3D" id="1.20.120.1750">
    <property type="match status" value="1"/>
</dbReference>
<sequence length="451" mass="50970">MSAMIAVDIDDLTADLALTLQLEDLRELENHTHGTTTDASNARLAIELYRDQLRQEALLVTDHRFGQKVGQASGSRPILLANSTTPRFDDLFAHSRRQRTESTSSNSQDGPIDIQYAHQGNGTSRASSPDGSVDANPAHTDPKVNSSSTSHSTFREPAKTCVICEDQQTEHQEFLEVPYSDHYCTNCINSLLELATNDESLFPPRCCQKVISTEITGRFLRWEVQKAFEEKVEEFSTLNRTYCHVTDCAKFISPTRIDGEKAFCTVCLILTCTICKGPFHDGEDCAQDPAVQALMAFATVAGYQQCKSCKRMIELGIGCYHITRVCYLCGVKWKECGCILWSEDRLLERAREFEEREFFSGMVLEAGLEEVEDFLDYEHNHGLVYDPQETPIERNLLQRIAQRNLPAGQIGQEIRCDPHKLAVRPDINPANDHLEEIIHQIREREQCVHPE</sequence>
<evidence type="ECO:0000256" key="3">
    <source>
        <dbReference type="ARBA" id="ARBA00022786"/>
    </source>
</evidence>
<reference evidence="7" key="1">
    <citation type="submission" date="2022-11" db="EMBL/GenBank/DDBJ databases">
        <title>Chromosomal genome sequence assembly and mating type (MAT) locus characterization of the leprose asexual lichenized fungus Lepraria neglecta (Nyl.) Erichsen.</title>
        <authorList>
            <person name="Allen J.L."/>
            <person name="Pfeffer B."/>
        </authorList>
    </citation>
    <scope>NUCLEOTIDE SEQUENCE</scope>
    <source>
        <strain evidence="7">Allen 5258</strain>
    </source>
</reference>
<dbReference type="Proteomes" id="UP001276659">
    <property type="component" value="Unassembled WGS sequence"/>
</dbReference>
<keyword evidence="2" id="KW-0863">Zinc-finger</keyword>
<dbReference type="PANTHER" id="PTHR11685">
    <property type="entry name" value="RBR FAMILY RING FINGER AND IBR DOMAIN-CONTAINING"/>
    <property type="match status" value="1"/>
</dbReference>
<gene>
    <name evidence="7" type="ORF">OEA41_002957</name>
</gene>
<keyword evidence="4" id="KW-0862">Zinc</keyword>
<dbReference type="GO" id="GO:0004842">
    <property type="term" value="F:ubiquitin-protein transferase activity"/>
    <property type="evidence" value="ECO:0007669"/>
    <property type="project" value="InterPro"/>
</dbReference>
<accession>A0AAD9Z7J4</accession>
<protein>
    <recommendedName>
        <fullName evidence="6">IBR domain-containing protein</fullName>
    </recommendedName>
</protein>
<organism evidence="7 8">
    <name type="scientific">Lepraria neglecta</name>
    <dbReference type="NCBI Taxonomy" id="209136"/>
    <lineage>
        <taxon>Eukaryota</taxon>
        <taxon>Fungi</taxon>
        <taxon>Dikarya</taxon>
        <taxon>Ascomycota</taxon>
        <taxon>Pezizomycotina</taxon>
        <taxon>Lecanoromycetes</taxon>
        <taxon>OSLEUM clade</taxon>
        <taxon>Lecanoromycetidae</taxon>
        <taxon>Lecanorales</taxon>
        <taxon>Lecanorineae</taxon>
        <taxon>Stereocaulaceae</taxon>
        <taxon>Lepraria</taxon>
    </lineage>
</organism>
<keyword evidence="8" id="KW-1185">Reference proteome</keyword>
<dbReference type="EMBL" id="JASNWA010000008">
    <property type="protein sequence ID" value="KAK3170873.1"/>
    <property type="molecule type" value="Genomic_DNA"/>
</dbReference>
<keyword evidence="1" id="KW-0479">Metal-binding</keyword>
<dbReference type="Pfam" id="PF01485">
    <property type="entry name" value="IBR"/>
    <property type="match status" value="1"/>
</dbReference>
<dbReference type="InterPro" id="IPR002867">
    <property type="entry name" value="IBR_dom"/>
</dbReference>
<evidence type="ECO:0000256" key="1">
    <source>
        <dbReference type="ARBA" id="ARBA00022723"/>
    </source>
</evidence>
<evidence type="ECO:0000313" key="8">
    <source>
        <dbReference type="Proteomes" id="UP001276659"/>
    </source>
</evidence>
<dbReference type="CDD" id="cd20335">
    <property type="entry name" value="BRcat_RBR"/>
    <property type="match status" value="1"/>
</dbReference>
<keyword evidence="3" id="KW-0833">Ubl conjugation pathway</keyword>
<feature type="compositionally biased region" description="Polar residues" evidence="5">
    <location>
        <begin position="143"/>
        <end position="152"/>
    </location>
</feature>
<feature type="region of interest" description="Disordered" evidence="5">
    <location>
        <begin position="96"/>
        <end position="152"/>
    </location>
</feature>
<evidence type="ECO:0000313" key="7">
    <source>
        <dbReference type="EMBL" id="KAK3170873.1"/>
    </source>
</evidence>
<proteinExistence type="predicted"/>
<evidence type="ECO:0000256" key="4">
    <source>
        <dbReference type="ARBA" id="ARBA00022833"/>
    </source>
</evidence>
<dbReference type="AlphaFoldDB" id="A0AAD9Z7J4"/>
<feature type="domain" description="IBR" evidence="6">
    <location>
        <begin position="229"/>
        <end position="285"/>
    </location>
</feature>
<evidence type="ECO:0000256" key="2">
    <source>
        <dbReference type="ARBA" id="ARBA00022771"/>
    </source>
</evidence>
<name>A0AAD9Z7J4_9LECA</name>
<dbReference type="InterPro" id="IPR031127">
    <property type="entry name" value="E3_UB_ligase_RBR"/>
</dbReference>
<dbReference type="GO" id="GO:0008270">
    <property type="term" value="F:zinc ion binding"/>
    <property type="evidence" value="ECO:0007669"/>
    <property type="project" value="UniProtKB-KW"/>
</dbReference>
<evidence type="ECO:0000259" key="6">
    <source>
        <dbReference type="Pfam" id="PF01485"/>
    </source>
</evidence>
<feature type="compositionally biased region" description="Polar residues" evidence="5">
    <location>
        <begin position="118"/>
        <end position="130"/>
    </location>
</feature>
<comment type="caution">
    <text evidence="7">The sequence shown here is derived from an EMBL/GenBank/DDBJ whole genome shotgun (WGS) entry which is preliminary data.</text>
</comment>
<dbReference type="GO" id="GO:0016567">
    <property type="term" value="P:protein ubiquitination"/>
    <property type="evidence" value="ECO:0007669"/>
    <property type="project" value="InterPro"/>
</dbReference>
<evidence type="ECO:0000256" key="5">
    <source>
        <dbReference type="SAM" id="MobiDB-lite"/>
    </source>
</evidence>